<dbReference type="STRING" id="308853.SAMN05421752_104283"/>
<dbReference type="Pfam" id="PF13977">
    <property type="entry name" value="TetR_C_6"/>
    <property type="match status" value="1"/>
</dbReference>
<keyword evidence="4" id="KW-0804">Transcription</keyword>
<dbReference type="PANTHER" id="PTHR30055">
    <property type="entry name" value="HTH-TYPE TRANSCRIPTIONAL REGULATOR RUTR"/>
    <property type="match status" value="1"/>
</dbReference>
<sequence length="202" mass="22994">MSTETADELMDATYTALCKHGYASLRMQDIADESSKSKATLHYHYESKQDLLYALLDYLTDSFADRIETLEGETPIEQLRSLVETSLEPSEDDARKQFRTAVLEIKAQGPYDDRFRDELTAFDRLLHDRIRILLEDGQDAGLIRDDIDPNETAEFIVTVLNGAQTRHVAVGHSLECTRAMLETYVCHQLLAEDVDRTEVGFE</sequence>
<evidence type="ECO:0000259" key="6">
    <source>
        <dbReference type="PROSITE" id="PS50977"/>
    </source>
</evidence>
<dbReference type="PANTHER" id="PTHR30055:SF234">
    <property type="entry name" value="HTH-TYPE TRANSCRIPTIONAL REGULATOR BETI"/>
    <property type="match status" value="1"/>
</dbReference>
<dbReference type="PRINTS" id="PR00455">
    <property type="entry name" value="HTHTETR"/>
</dbReference>
<dbReference type="GO" id="GO:0003700">
    <property type="term" value="F:DNA-binding transcription factor activity"/>
    <property type="evidence" value="ECO:0007669"/>
    <property type="project" value="TreeGrafter"/>
</dbReference>
<keyword evidence="2" id="KW-0805">Transcription regulation</keyword>
<evidence type="ECO:0000313" key="8">
    <source>
        <dbReference type="Proteomes" id="UP000185936"/>
    </source>
</evidence>
<dbReference type="InterPro" id="IPR001647">
    <property type="entry name" value="HTH_TetR"/>
</dbReference>
<reference evidence="8" key="1">
    <citation type="submission" date="2017-01" db="EMBL/GenBank/DDBJ databases">
        <authorList>
            <person name="Varghese N."/>
            <person name="Submissions S."/>
        </authorList>
    </citation>
    <scope>NUCLEOTIDE SEQUENCE [LARGE SCALE GENOMIC DNA]</scope>
    <source>
        <strain evidence="8">type strain: HArc-</strain>
    </source>
</reference>
<evidence type="ECO:0000256" key="1">
    <source>
        <dbReference type="ARBA" id="ARBA00022491"/>
    </source>
</evidence>
<evidence type="ECO:0000256" key="3">
    <source>
        <dbReference type="ARBA" id="ARBA00023125"/>
    </source>
</evidence>
<feature type="DNA-binding region" description="H-T-H motif" evidence="5">
    <location>
        <begin position="26"/>
        <end position="45"/>
    </location>
</feature>
<evidence type="ECO:0000256" key="5">
    <source>
        <dbReference type="PROSITE-ProRule" id="PRU00335"/>
    </source>
</evidence>
<proteinExistence type="predicted"/>
<dbReference type="InterPro" id="IPR009057">
    <property type="entry name" value="Homeodomain-like_sf"/>
</dbReference>
<evidence type="ECO:0000256" key="4">
    <source>
        <dbReference type="ARBA" id="ARBA00023163"/>
    </source>
</evidence>
<dbReference type="SUPFAM" id="SSF48498">
    <property type="entry name" value="Tetracyclin repressor-like, C-terminal domain"/>
    <property type="match status" value="1"/>
</dbReference>
<dbReference type="EMBL" id="FTNR01000004">
    <property type="protein sequence ID" value="SIR89576.1"/>
    <property type="molecule type" value="Genomic_DNA"/>
</dbReference>
<gene>
    <name evidence="7" type="ORF">SAMN05421752_104283</name>
</gene>
<keyword evidence="3 5" id="KW-0238">DNA-binding</keyword>
<protein>
    <submittedName>
        <fullName evidence="7">Transcriptional regulator, TetR family</fullName>
    </submittedName>
</protein>
<dbReference type="Pfam" id="PF00440">
    <property type="entry name" value="TetR_N"/>
    <property type="match status" value="1"/>
</dbReference>
<dbReference type="AlphaFoldDB" id="A0A1N7ENC0"/>
<dbReference type="SUPFAM" id="SSF46689">
    <property type="entry name" value="Homeodomain-like"/>
    <property type="match status" value="1"/>
</dbReference>
<dbReference type="InterPro" id="IPR050109">
    <property type="entry name" value="HTH-type_TetR-like_transc_reg"/>
</dbReference>
<dbReference type="Proteomes" id="UP000185936">
    <property type="component" value="Unassembled WGS sequence"/>
</dbReference>
<evidence type="ECO:0000256" key="2">
    <source>
        <dbReference type="ARBA" id="ARBA00023015"/>
    </source>
</evidence>
<keyword evidence="1" id="KW-0678">Repressor</keyword>
<organism evidence="7 8">
    <name type="scientific">Natronorubrum thiooxidans</name>
    <dbReference type="NCBI Taxonomy" id="308853"/>
    <lineage>
        <taxon>Archaea</taxon>
        <taxon>Methanobacteriati</taxon>
        <taxon>Methanobacteriota</taxon>
        <taxon>Stenosarchaea group</taxon>
        <taxon>Halobacteria</taxon>
        <taxon>Halobacteriales</taxon>
        <taxon>Natrialbaceae</taxon>
        <taxon>Natronorubrum</taxon>
    </lineage>
</organism>
<evidence type="ECO:0000313" key="7">
    <source>
        <dbReference type="EMBL" id="SIR89576.1"/>
    </source>
</evidence>
<dbReference type="InterPro" id="IPR036271">
    <property type="entry name" value="Tet_transcr_reg_TetR-rel_C_sf"/>
</dbReference>
<dbReference type="Gene3D" id="1.10.357.10">
    <property type="entry name" value="Tetracycline Repressor, domain 2"/>
    <property type="match status" value="1"/>
</dbReference>
<name>A0A1N7ENC0_9EURY</name>
<feature type="domain" description="HTH tetR-type" evidence="6">
    <location>
        <begin position="3"/>
        <end position="63"/>
    </location>
</feature>
<dbReference type="InterPro" id="IPR039538">
    <property type="entry name" value="BetI_C"/>
</dbReference>
<dbReference type="PROSITE" id="PS50977">
    <property type="entry name" value="HTH_TETR_2"/>
    <property type="match status" value="1"/>
</dbReference>
<accession>A0A1N7ENC0</accession>
<dbReference type="GO" id="GO:0000976">
    <property type="term" value="F:transcription cis-regulatory region binding"/>
    <property type="evidence" value="ECO:0007669"/>
    <property type="project" value="TreeGrafter"/>
</dbReference>
<keyword evidence="8" id="KW-1185">Reference proteome</keyword>